<dbReference type="RefSeq" id="WP_188456439.1">
    <property type="nucleotide sequence ID" value="NZ_BMFR01000018.1"/>
</dbReference>
<sequence>MVKNQKVKIVLGAVAVLLIVFQGLCIGVAAPKGYYLIYDWIFYGINYAIIILICIIYTKNRYVRWVQWIIGLLLLVANTTFFYYMGDVNVIVSKSPDNQHELILKEHQKMKTETVRLKRRGIIFGRKTATLTGSSKYKTIEEKTYKINWVSGDIAVVTYQASDNGTLQQNAFNYRKSDYISYQYVAPSLNGKWLEKGNPDNYFMYDMGEIVYAENGKLFYYNAEDTEQQGIFSLVIQVDQDQGKPSFSVVLNSDAEFDENGLIKVGGTISIVPMTLDDAESKVYYRES</sequence>
<reference evidence="2" key="1">
    <citation type="journal article" date="2014" name="Int. J. Syst. Evol. Microbiol.">
        <title>Complete genome sequence of Corynebacterium casei LMG S-19264T (=DSM 44701T), isolated from a smear-ripened cheese.</title>
        <authorList>
            <consortium name="US DOE Joint Genome Institute (JGI-PGF)"/>
            <person name="Walter F."/>
            <person name="Albersmeier A."/>
            <person name="Kalinowski J."/>
            <person name="Ruckert C."/>
        </authorList>
    </citation>
    <scope>NUCLEOTIDE SEQUENCE</scope>
    <source>
        <strain evidence="2">CGMCC 1.12754</strain>
    </source>
</reference>
<gene>
    <name evidence="2" type="ORF">GCM10011398_32690</name>
</gene>
<keyword evidence="1" id="KW-0472">Membrane</keyword>
<evidence type="ECO:0000313" key="2">
    <source>
        <dbReference type="EMBL" id="GGG84475.1"/>
    </source>
</evidence>
<keyword evidence="1" id="KW-0812">Transmembrane</keyword>
<organism evidence="2 3">
    <name type="scientific">Virgibacillus oceani</name>
    <dbReference type="NCBI Taxonomy" id="1479511"/>
    <lineage>
        <taxon>Bacteria</taxon>
        <taxon>Bacillati</taxon>
        <taxon>Bacillota</taxon>
        <taxon>Bacilli</taxon>
        <taxon>Bacillales</taxon>
        <taxon>Bacillaceae</taxon>
        <taxon>Virgibacillus</taxon>
    </lineage>
</organism>
<evidence type="ECO:0000313" key="3">
    <source>
        <dbReference type="Proteomes" id="UP000622860"/>
    </source>
</evidence>
<dbReference type="AlphaFoldDB" id="A0A917HNJ6"/>
<feature type="transmembrane region" description="Helical" evidence="1">
    <location>
        <begin position="37"/>
        <end position="58"/>
    </location>
</feature>
<proteinExistence type="predicted"/>
<comment type="caution">
    <text evidence="2">The sequence shown here is derived from an EMBL/GenBank/DDBJ whole genome shotgun (WGS) entry which is preliminary data.</text>
</comment>
<protein>
    <submittedName>
        <fullName evidence="2">Uncharacterized protein</fullName>
    </submittedName>
</protein>
<dbReference type="Proteomes" id="UP000622860">
    <property type="component" value="Unassembled WGS sequence"/>
</dbReference>
<accession>A0A917HNJ6</accession>
<feature type="transmembrane region" description="Helical" evidence="1">
    <location>
        <begin position="65"/>
        <end position="85"/>
    </location>
</feature>
<keyword evidence="1" id="KW-1133">Transmembrane helix</keyword>
<dbReference type="EMBL" id="BMFR01000018">
    <property type="protein sequence ID" value="GGG84475.1"/>
    <property type="molecule type" value="Genomic_DNA"/>
</dbReference>
<evidence type="ECO:0000256" key="1">
    <source>
        <dbReference type="SAM" id="Phobius"/>
    </source>
</evidence>
<name>A0A917HNJ6_9BACI</name>
<keyword evidence="3" id="KW-1185">Reference proteome</keyword>
<reference evidence="2" key="2">
    <citation type="submission" date="2020-09" db="EMBL/GenBank/DDBJ databases">
        <authorList>
            <person name="Sun Q."/>
            <person name="Zhou Y."/>
        </authorList>
    </citation>
    <scope>NUCLEOTIDE SEQUENCE</scope>
    <source>
        <strain evidence="2">CGMCC 1.12754</strain>
    </source>
</reference>